<dbReference type="RefSeq" id="XP_016450650.1">
    <property type="nucleotide sequence ID" value="XM_016595164.1"/>
</dbReference>
<feature type="compositionally biased region" description="Basic and acidic residues" evidence="2">
    <location>
        <begin position="363"/>
        <end position="372"/>
    </location>
</feature>
<dbReference type="PaxDb" id="4097-A0A1S3YEM5"/>
<name>A0A1S3YEM5_TOBAC</name>
<dbReference type="AlphaFoldDB" id="A0A1S3YEM5"/>
<evidence type="ECO:0000256" key="1">
    <source>
        <dbReference type="SAM" id="Coils"/>
    </source>
</evidence>
<evidence type="ECO:0000313" key="3">
    <source>
        <dbReference type="RefSeq" id="XP_016450650.1"/>
    </source>
</evidence>
<proteinExistence type="predicted"/>
<feature type="region of interest" description="Disordered" evidence="2">
    <location>
        <begin position="353"/>
        <end position="372"/>
    </location>
</feature>
<accession>A0A1S3YEM5</accession>
<evidence type="ECO:0000256" key="2">
    <source>
        <dbReference type="SAM" id="MobiDB-lite"/>
    </source>
</evidence>
<gene>
    <name evidence="3" type="primary">LOC107775434</name>
</gene>
<organism evidence="3">
    <name type="scientific">Nicotiana tabacum</name>
    <name type="common">Common tobacco</name>
    <dbReference type="NCBI Taxonomy" id="4097"/>
    <lineage>
        <taxon>Eukaryota</taxon>
        <taxon>Viridiplantae</taxon>
        <taxon>Streptophyta</taxon>
        <taxon>Embryophyta</taxon>
        <taxon>Tracheophyta</taxon>
        <taxon>Spermatophyta</taxon>
        <taxon>Magnoliopsida</taxon>
        <taxon>eudicotyledons</taxon>
        <taxon>Gunneridae</taxon>
        <taxon>Pentapetalae</taxon>
        <taxon>asterids</taxon>
        <taxon>lamiids</taxon>
        <taxon>Solanales</taxon>
        <taxon>Solanaceae</taxon>
        <taxon>Nicotianoideae</taxon>
        <taxon>Nicotianeae</taxon>
        <taxon>Nicotiana</taxon>
    </lineage>
</organism>
<sequence length="372" mass="43884">MSAAESYLLLMGFHSIQLYAPYRVLRQLGRCQIVPKDEDLSSRVVEIRPGGQFPEGIVRKSWSESQTLPAKTLIENRSEGEVSPHYLPWYRRELEYQRPAKIPHVQDFAESSQAQWGWMEKEKGYQFEIGRLKQQIEKLKYENSLQIDVDTGEKNRLTQENEALKAKVQRVRKEANNQPRSRSDQRLINGLNQQLKESQESLEKSEASRARMQVRWEKGTRERRKYLQQVKRGYEMSIEILTETNSTLQERVVRQGREAREERKQCYDMMAIMEAQMEKFQNRLVDNARVLGLKNQQIEQMFRERDGIQERIDEIGRYIHMRYLSCEQMPQDALFSSVMGYIRQIMGELKNLRRGLTPKPAKRPKDASGHQN</sequence>
<keyword evidence="1" id="KW-0175">Coiled coil</keyword>
<protein>
    <submittedName>
        <fullName evidence="3">Uncharacterized protein</fullName>
    </submittedName>
</protein>
<reference evidence="3" key="1">
    <citation type="submission" date="2025-08" db="UniProtKB">
        <authorList>
            <consortium name="RefSeq"/>
        </authorList>
    </citation>
    <scope>IDENTIFICATION</scope>
</reference>
<dbReference type="KEGG" id="nta:107775434"/>
<feature type="coiled-coil region" evidence="1">
    <location>
        <begin position="147"/>
        <end position="215"/>
    </location>
</feature>